<gene>
    <name evidence="15" type="ORF">IQ266_02640</name>
</gene>
<feature type="binding site" evidence="13">
    <location>
        <position position="140"/>
    </location>
    <ligand>
        <name>Zn(2+)</name>
        <dbReference type="ChEBI" id="CHEBI:29105"/>
    </ligand>
</feature>
<evidence type="ECO:0000256" key="8">
    <source>
        <dbReference type="ARBA" id="ARBA00022833"/>
    </source>
</evidence>
<comment type="similarity">
    <text evidence="2">Belongs to the Fur family.</text>
</comment>
<feature type="binding site" evidence="13">
    <location>
        <position position="103"/>
    </location>
    <ligand>
        <name>Zn(2+)</name>
        <dbReference type="ChEBI" id="CHEBI:29105"/>
    </ligand>
</feature>
<organism evidence="15 16">
    <name type="scientific">Romeriopsis navalis LEGE 11480</name>
    <dbReference type="NCBI Taxonomy" id="2777977"/>
    <lineage>
        <taxon>Bacteria</taxon>
        <taxon>Bacillati</taxon>
        <taxon>Cyanobacteriota</taxon>
        <taxon>Cyanophyceae</taxon>
        <taxon>Leptolyngbyales</taxon>
        <taxon>Leptolyngbyaceae</taxon>
        <taxon>Romeriopsis</taxon>
        <taxon>Romeriopsis navalis</taxon>
    </lineage>
</organism>
<evidence type="ECO:0000256" key="1">
    <source>
        <dbReference type="ARBA" id="ARBA00004496"/>
    </source>
</evidence>
<dbReference type="InterPro" id="IPR036388">
    <property type="entry name" value="WH-like_DNA-bd_sf"/>
</dbReference>
<comment type="caution">
    <text evidence="15">The sequence shown here is derived from an EMBL/GenBank/DDBJ whole genome shotgun (WGS) entry which is preliminary data.</text>
</comment>
<dbReference type="InterPro" id="IPR043135">
    <property type="entry name" value="Fur_C"/>
</dbReference>
<dbReference type="Proteomes" id="UP000625316">
    <property type="component" value="Unassembled WGS sequence"/>
</dbReference>
<accession>A0A928Z2S1</accession>
<keyword evidence="11" id="KW-0238">DNA-binding</keyword>
<comment type="subcellular location">
    <subcellularLocation>
        <location evidence="1">Cytoplasm</location>
    </subcellularLocation>
</comment>
<evidence type="ECO:0000256" key="4">
    <source>
        <dbReference type="ARBA" id="ARBA00020910"/>
    </source>
</evidence>
<keyword evidence="9 14" id="KW-0408">Iron</keyword>
<dbReference type="InterPro" id="IPR036390">
    <property type="entry name" value="WH_DNA-bd_sf"/>
</dbReference>
<dbReference type="GO" id="GO:1900376">
    <property type="term" value="P:regulation of secondary metabolite biosynthetic process"/>
    <property type="evidence" value="ECO:0007669"/>
    <property type="project" value="TreeGrafter"/>
</dbReference>
<dbReference type="GO" id="GO:0045892">
    <property type="term" value="P:negative regulation of DNA-templated transcription"/>
    <property type="evidence" value="ECO:0007669"/>
    <property type="project" value="TreeGrafter"/>
</dbReference>
<dbReference type="GO" id="GO:0003700">
    <property type="term" value="F:DNA-binding transcription factor activity"/>
    <property type="evidence" value="ECO:0007669"/>
    <property type="project" value="InterPro"/>
</dbReference>
<keyword evidence="6" id="KW-0678">Repressor</keyword>
<evidence type="ECO:0000256" key="6">
    <source>
        <dbReference type="ARBA" id="ARBA00022491"/>
    </source>
</evidence>
<protein>
    <recommendedName>
        <fullName evidence="4">Ferric uptake regulation protein</fullName>
    </recommendedName>
</protein>
<dbReference type="PANTHER" id="PTHR33202:SF19">
    <property type="entry name" value="FERRIC UPTAKE REGULATION PROTEIN"/>
    <property type="match status" value="1"/>
</dbReference>
<keyword evidence="8 13" id="KW-0862">Zinc</keyword>
<dbReference type="Gene3D" id="1.10.10.10">
    <property type="entry name" value="Winged helix-like DNA-binding domain superfamily/Winged helix DNA-binding domain"/>
    <property type="match status" value="1"/>
</dbReference>
<dbReference type="GO" id="GO:0008270">
    <property type="term" value="F:zinc ion binding"/>
    <property type="evidence" value="ECO:0007669"/>
    <property type="project" value="TreeGrafter"/>
</dbReference>
<evidence type="ECO:0000256" key="2">
    <source>
        <dbReference type="ARBA" id="ARBA00007957"/>
    </source>
</evidence>
<comment type="subunit">
    <text evidence="3">Homodimer.</text>
</comment>
<evidence type="ECO:0000313" key="15">
    <source>
        <dbReference type="EMBL" id="MBE9028655.1"/>
    </source>
</evidence>
<keyword evidence="12" id="KW-0804">Transcription</keyword>
<comment type="cofactor">
    <cofactor evidence="14">
        <name>Mn(2+)</name>
        <dbReference type="ChEBI" id="CHEBI:29035"/>
    </cofactor>
    <cofactor evidence="14">
        <name>Fe(2+)</name>
        <dbReference type="ChEBI" id="CHEBI:29033"/>
    </cofactor>
    <text evidence="14">Binds 1 Mn(2+) or Fe(2+) ion per subunit.</text>
</comment>
<dbReference type="GO" id="GO:0005737">
    <property type="term" value="C:cytoplasm"/>
    <property type="evidence" value="ECO:0007669"/>
    <property type="project" value="UniProtKB-SubCell"/>
</dbReference>
<comment type="cofactor">
    <cofactor evidence="13">
        <name>Zn(2+)</name>
        <dbReference type="ChEBI" id="CHEBI:29105"/>
    </cofactor>
    <text evidence="13">Binds 1 zinc ion per subunit.</text>
</comment>
<proteinExistence type="inferred from homology"/>
<dbReference type="Gene3D" id="3.30.1490.190">
    <property type="match status" value="1"/>
</dbReference>
<keyword evidence="16" id="KW-1185">Reference proteome</keyword>
<evidence type="ECO:0000256" key="10">
    <source>
        <dbReference type="ARBA" id="ARBA00023015"/>
    </source>
</evidence>
<evidence type="ECO:0000256" key="9">
    <source>
        <dbReference type="ARBA" id="ARBA00023004"/>
    </source>
</evidence>
<name>A0A928Z2S1_9CYAN</name>
<feature type="binding site" evidence="14">
    <location>
        <position position="94"/>
    </location>
    <ligand>
        <name>Fe cation</name>
        <dbReference type="ChEBI" id="CHEBI:24875"/>
    </ligand>
</feature>
<evidence type="ECO:0000256" key="13">
    <source>
        <dbReference type="PIRSR" id="PIRSR602481-1"/>
    </source>
</evidence>
<evidence type="ECO:0000256" key="14">
    <source>
        <dbReference type="PIRSR" id="PIRSR602481-2"/>
    </source>
</evidence>
<dbReference type="InterPro" id="IPR002481">
    <property type="entry name" value="FUR"/>
</dbReference>
<dbReference type="PANTHER" id="PTHR33202">
    <property type="entry name" value="ZINC UPTAKE REGULATION PROTEIN"/>
    <property type="match status" value="1"/>
</dbReference>
<sequence>MTITPTSLKAELNEKGWRMTPQRETILNAFQELKQGKHLSVEDLHDRLMQAGEDISLSTIYRTVKLMARMGILRELELAEGHKHYEMNAATPHHHHHMVCVQCNRTLEFENDTVLKQSMKQVEKSGYQLIDCQLTIYAICPEAIRYGYPALPSENWMCTRAIADKTKHKKKMRGHRDDD</sequence>
<dbReference type="FunFam" id="3.30.1490.190:FF:000008">
    <property type="entry name" value="Ferric uptake regulator, Fur family"/>
    <property type="match status" value="1"/>
</dbReference>
<evidence type="ECO:0000256" key="12">
    <source>
        <dbReference type="ARBA" id="ARBA00023163"/>
    </source>
</evidence>
<dbReference type="CDD" id="cd07153">
    <property type="entry name" value="Fur_like"/>
    <property type="match status" value="1"/>
</dbReference>
<evidence type="ECO:0000256" key="3">
    <source>
        <dbReference type="ARBA" id="ARBA00011738"/>
    </source>
</evidence>
<keyword evidence="5" id="KW-0963">Cytoplasm</keyword>
<dbReference type="Pfam" id="PF01475">
    <property type="entry name" value="FUR"/>
    <property type="match status" value="1"/>
</dbReference>
<evidence type="ECO:0000313" key="16">
    <source>
        <dbReference type="Proteomes" id="UP000625316"/>
    </source>
</evidence>
<dbReference type="AlphaFoldDB" id="A0A928Z2S1"/>
<dbReference type="RefSeq" id="WP_264323480.1">
    <property type="nucleotide sequence ID" value="NZ_JADEXQ010000005.1"/>
</dbReference>
<evidence type="ECO:0000256" key="11">
    <source>
        <dbReference type="ARBA" id="ARBA00023125"/>
    </source>
</evidence>
<keyword evidence="10" id="KW-0805">Transcription regulation</keyword>
<dbReference type="SUPFAM" id="SSF46785">
    <property type="entry name" value="Winged helix' DNA-binding domain"/>
    <property type="match status" value="1"/>
</dbReference>
<dbReference type="EMBL" id="JADEXQ010000005">
    <property type="protein sequence ID" value="MBE9028655.1"/>
    <property type="molecule type" value="Genomic_DNA"/>
</dbReference>
<evidence type="ECO:0000256" key="5">
    <source>
        <dbReference type="ARBA" id="ARBA00022490"/>
    </source>
</evidence>
<keyword evidence="7 13" id="KW-0479">Metal-binding</keyword>
<reference evidence="15" key="1">
    <citation type="submission" date="2020-10" db="EMBL/GenBank/DDBJ databases">
        <authorList>
            <person name="Castelo-Branco R."/>
            <person name="Eusebio N."/>
            <person name="Adriana R."/>
            <person name="Vieira A."/>
            <person name="Brugerolle De Fraissinette N."/>
            <person name="Rezende De Castro R."/>
            <person name="Schneider M.P."/>
            <person name="Vasconcelos V."/>
            <person name="Leao P.N."/>
        </authorList>
    </citation>
    <scope>NUCLEOTIDE SEQUENCE</scope>
    <source>
        <strain evidence="15">LEGE 11480</strain>
    </source>
</reference>
<evidence type="ECO:0000256" key="7">
    <source>
        <dbReference type="ARBA" id="ARBA00022723"/>
    </source>
</evidence>
<feature type="binding site" evidence="13">
    <location>
        <position position="100"/>
    </location>
    <ligand>
        <name>Zn(2+)</name>
        <dbReference type="ChEBI" id="CHEBI:29105"/>
    </ligand>
</feature>
<dbReference type="GO" id="GO:0000976">
    <property type="term" value="F:transcription cis-regulatory region binding"/>
    <property type="evidence" value="ECO:0007669"/>
    <property type="project" value="TreeGrafter"/>
</dbReference>